<dbReference type="EMBL" id="JAEHOC010000014">
    <property type="protein sequence ID" value="KAG2435672.1"/>
    <property type="molecule type" value="Genomic_DNA"/>
</dbReference>
<dbReference type="InterPro" id="IPR004948">
    <property type="entry name" value="Nuc-triphosphatase_THEP1"/>
</dbReference>
<dbReference type="OrthoDB" id="446244at2759"/>
<dbReference type="Proteomes" id="UP000650467">
    <property type="component" value="Unassembled WGS sequence"/>
</dbReference>
<dbReference type="AlphaFoldDB" id="A0A835W039"/>
<proteinExistence type="predicted"/>
<keyword evidence="6" id="KW-1185">Reference proteome</keyword>
<feature type="region of interest" description="Disordered" evidence="4">
    <location>
        <begin position="308"/>
        <end position="348"/>
    </location>
</feature>
<dbReference type="SUPFAM" id="SSF52540">
    <property type="entry name" value="P-loop containing nucleoside triphosphate hydrolases"/>
    <property type="match status" value="1"/>
</dbReference>
<organism evidence="5 6">
    <name type="scientific">Chlamydomonas incerta</name>
    <dbReference type="NCBI Taxonomy" id="51695"/>
    <lineage>
        <taxon>Eukaryota</taxon>
        <taxon>Viridiplantae</taxon>
        <taxon>Chlorophyta</taxon>
        <taxon>core chlorophytes</taxon>
        <taxon>Chlorophyceae</taxon>
        <taxon>CS clade</taxon>
        <taxon>Chlamydomonadales</taxon>
        <taxon>Chlamydomonadaceae</taxon>
        <taxon>Chlamydomonas</taxon>
    </lineage>
</organism>
<keyword evidence="3" id="KW-0067">ATP-binding</keyword>
<evidence type="ECO:0008006" key="7">
    <source>
        <dbReference type="Google" id="ProtNLM"/>
    </source>
</evidence>
<evidence type="ECO:0000256" key="3">
    <source>
        <dbReference type="ARBA" id="ARBA00022840"/>
    </source>
</evidence>
<feature type="compositionally biased region" description="Low complexity" evidence="4">
    <location>
        <begin position="244"/>
        <end position="265"/>
    </location>
</feature>
<dbReference type="GO" id="GO:0005524">
    <property type="term" value="F:ATP binding"/>
    <property type="evidence" value="ECO:0007669"/>
    <property type="project" value="UniProtKB-KW"/>
</dbReference>
<name>A0A835W039_CHLIN</name>
<evidence type="ECO:0000256" key="1">
    <source>
        <dbReference type="ARBA" id="ARBA00022741"/>
    </source>
</evidence>
<keyword evidence="2" id="KW-0378">Hydrolase</keyword>
<dbReference type="Gene3D" id="3.40.50.300">
    <property type="entry name" value="P-loop containing nucleotide triphosphate hydrolases"/>
    <property type="match status" value="1"/>
</dbReference>
<evidence type="ECO:0000313" key="6">
    <source>
        <dbReference type="Proteomes" id="UP000650467"/>
    </source>
</evidence>
<dbReference type="PANTHER" id="PTHR43146:SF1">
    <property type="entry name" value="CANCER-RELATED NUCLEOSIDE-TRIPHOSPHATASE"/>
    <property type="match status" value="1"/>
</dbReference>
<gene>
    <name evidence="5" type="ORF">HXX76_006873</name>
</gene>
<dbReference type="PANTHER" id="PTHR43146">
    <property type="entry name" value="CANCER-RELATED NUCLEOSIDE-TRIPHOSPHATASE"/>
    <property type="match status" value="1"/>
</dbReference>
<reference evidence="5" key="1">
    <citation type="journal article" date="2020" name="bioRxiv">
        <title>Comparative genomics of Chlamydomonas.</title>
        <authorList>
            <person name="Craig R.J."/>
            <person name="Hasan A.R."/>
            <person name="Ness R.W."/>
            <person name="Keightley P.D."/>
        </authorList>
    </citation>
    <scope>NUCLEOTIDE SEQUENCE</scope>
    <source>
        <strain evidence="5">SAG 7.73</strain>
    </source>
</reference>
<evidence type="ECO:0000256" key="4">
    <source>
        <dbReference type="SAM" id="MobiDB-lite"/>
    </source>
</evidence>
<accession>A0A835W039</accession>
<evidence type="ECO:0000256" key="2">
    <source>
        <dbReference type="ARBA" id="ARBA00022801"/>
    </source>
</evidence>
<feature type="compositionally biased region" description="Gly residues" evidence="4">
    <location>
        <begin position="224"/>
        <end position="238"/>
    </location>
</feature>
<keyword evidence="1" id="KW-0547">Nucleotide-binding</keyword>
<dbReference type="GO" id="GO:0017111">
    <property type="term" value="F:ribonucleoside triphosphate phosphatase activity"/>
    <property type="evidence" value="ECO:0007669"/>
    <property type="project" value="InterPro"/>
</dbReference>
<feature type="compositionally biased region" description="Gly residues" evidence="4">
    <location>
        <begin position="308"/>
        <end position="322"/>
    </location>
</feature>
<dbReference type="Pfam" id="PF03266">
    <property type="entry name" value="NTPase_1"/>
    <property type="match status" value="1"/>
</dbReference>
<dbReference type="InterPro" id="IPR027417">
    <property type="entry name" value="P-loop_NTPase"/>
</dbReference>
<protein>
    <recommendedName>
        <fullName evidence="7">AAA+ ATPase domain-containing protein</fullName>
    </recommendedName>
</protein>
<feature type="region of interest" description="Disordered" evidence="4">
    <location>
        <begin position="195"/>
        <end position="265"/>
    </location>
</feature>
<comment type="caution">
    <text evidence="5">The sequence shown here is derived from an EMBL/GenBank/DDBJ whole genome shotgun (WGS) entry which is preliminary data.</text>
</comment>
<feature type="compositionally biased region" description="Pro residues" evidence="4">
    <location>
        <begin position="199"/>
        <end position="223"/>
    </location>
</feature>
<evidence type="ECO:0000313" key="5">
    <source>
        <dbReference type="EMBL" id="KAG2435672.1"/>
    </source>
</evidence>
<sequence length="348" mass="35347">MTRSIRHIFLTGLPGSGKSTLCRKVVETTSGLDAQWQGFFTGEVREHGERIGFDVITIGTGPALKGPLARVRQEQEPRRSPSVGKYCVDVSSFEQLALPALRLPGGRPASARLVLIDEVGKMELLSQAFFPAVRAVLDAPNVVVLGTIPTTREGRVIPQVAEICARPDVEVLTVTRDNREALSGQVAARLQSLLQSTRSPPPPPPPQQQQQLRPPPPPAPGPPGFGSGPTGPSGSAGGDDGRRTGTVRTDTAAGDRSSTSAACGNSAAGAGQLGAGGARGWSACLGGRGGGTSPAGGGVQAIGSAAGRTGGWGKQLGSGAGSGVRFVGDSGSAAVRRIGGSRDGRGAF</sequence>